<dbReference type="AlphaFoldDB" id="A0A8T0CI98"/>
<dbReference type="PANTHER" id="PTHR21100">
    <property type="entry name" value="PREFOLDIN SUBUNIT 4"/>
    <property type="match status" value="1"/>
</dbReference>
<dbReference type="GO" id="GO:0051082">
    <property type="term" value="F:unfolded protein binding"/>
    <property type="evidence" value="ECO:0007669"/>
    <property type="project" value="InterPro"/>
</dbReference>
<evidence type="ECO:0000313" key="5">
    <source>
        <dbReference type="Proteomes" id="UP000806378"/>
    </source>
</evidence>
<accession>A0A8T0CI98</accession>
<dbReference type="Pfam" id="PF01920">
    <property type="entry name" value="Prefoldin_2"/>
    <property type="match status" value="1"/>
</dbReference>
<dbReference type="OrthoDB" id="10250441at2759"/>
<dbReference type="Proteomes" id="UP000806378">
    <property type="component" value="Unassembled WGS sequence"/>
</dbReference>
<dbReference type="GO" id="GO:0016272">
    <property type="term" value="C:prefoldin complex"/>
    <property type="evidence" value="ECO:0007669"/>
    <property type="project" value="InterPro"/>
</dbReference>
<keyword evidence="2" id="KW-0143">Chaperone</keyword>
<evidence type="ECO:0000256" key="1">
    <source>
        <dbReference type="ARBA" id="ARBA00008045"/>
    </source>
</evidence>
<proteinExistence type="inferred from homology"/>
<protein>
    <recommendedName>
        <fullName evidence="6">Prefoldin subunit 4</fullName>
    </recommendedName>
</protein>
<evidence type="ECO:0000313" key="4">
    <source>
        <dbReference type="EMBL" id="KAF7845836.1"/>
    </source>
</evidence>
<dbReference type="InterPro" id="IPR002777">
    <property type="entry name" value="PFD_beta-like"/>
</dbReference>
<organism evidence="4 5">
    <name type="scientific">Corymbia citriodora subsp. variegata</name>
    <dbReference type="NCBI Taxonomy" id="360336"/>
    <lineage>
        <taxon>Eukaryota</taxon>
        <taxon>Viridiplantae</taxon>
        <taxon>Streptophyta</taxon>
        <taxon>Embryophyta</taxon>
        <taxon>Tracheophyta</taxon>
        <taxon>Spermatophyta</taxon>
        <taxon>Magnoliopsida</taxon>
        <taxon>eudicotyledons</taxon>
        <taxon>Gunneridae</taxon>
        <taxon>Pentapetalae</taxon>
        <taxon>rosids</taxon>
        <taxon>malvids</taxon>
        <taxon>Myrtales</taxon>
        <taxon>Myrtaceae</taxon>
        <taxon>Myrtoideae</taxon>
        <taxon>Eucalypteae</taxon>
        <taxon>Corymbia</taxon>
    </lineage>
</organism>
<sequence length="127" mass="14728">MTTFTSSHTQDKSGNNRNFIDYCIITLTQYNRIERRANFHQKEKEDLDEISTELELADEDEPISYKVGDSYMLLKLPRAQKMLEKEVSAIDEEVEQIEVELGKVKEEMDGLKGFLYARFGRGINLEG</sequence>
<evidence type="ECO:0008006" key="6">
    <source>
        <dbReference type="Google" id="ProtNLM"/>
    </source>
</evidence>
<keyword evidence="3" id="KW-0175">Coiled coil</keyword>
<keyword evidence="5" id="KW-1185">Reference proteome</keyword>
<dbReference type="Gramene" id="rna-gnl|WGS:JABURB|Cocit.L0399.1">
    <property type="protein sequence ID" value="cds-KAF7845836.1"/>
    <property type="gene ID" value="gene-BT93_L0399"/>
</dbReference>
<dbReference type="EMBL" id="MU099384">
    <property type="protein sequence ID" value="KAF7845836.1"/>
    <property type="molecule type" value="Genomic_DNA"/>
</dbReference>
<dbReference type="GO" id="GO:0005737">
    <property type="term" value="C:cytoplasm"/>
    <property type="evidence" value="ECO:0007669"/>
    <property type="project" value="TreeGrafter"/>
</dbReference>
<name>A0A8T0CI98_CORYI</name>
<reference evidence="4" key="1">
    <citation type="submission" date="2020-05" db="EMBL/GenBank/DDBJ databases">
        <title>WGS assembly of Corymbia citriodora subspecies variegata.</title>
        <authorList>
            <person name="Barry K."/>
            <person name="Hundley H."/>
            <person name="Shu S."/>
            <person name="Jenkins J."/>
            <person name="Grimwood J."/>
            <person name="Baten A."/>
        </authorList>
    </citation>
    <scope>NUCLEOTIDE SEQUENCE</scope>
    <source>
        <strain evidence="4">CV2-018</strain>
    </source>
</reference>
<dbReference type="InterPro" id="IPR016661">
    <property type="entry name" value="PFDN4"/>
</dbReference>
<evidence type="ECO:0000256" key="3">
    <source>
        <dbReference type="SAM" id="Coils"/>
    </source>
</evidence>
<gene>
    <name evidence="4" type="ORF">BT93_L0399</name>
</gene>
<dbReference type="GO" id="GO:0006457">
    <property type="term" value="P:protein folding"/>
    <property type="evidence" value="ECO:0007669"/>
    <property type="project" value="InterPro"/>
</dbReference>
<comment type="caution">
    <text evidence="4">The sequence shown here is derived from an EMBL/GenBank/DDBJ whole genome shotgun (WGS) entry which is preliminary data.</text>
</comment>
<dbReference type="PANTHER" id="PTHR21100:SF9">
    <property type="entry name" value="PREFOLDIN SUBUNIT 4"/>
    <property type="match status" value="1"/>
</dbReference>
<dbReference type="SUPFAM" id="SSF46579">
    <property type="entry name" value="Prefoldin"/>
    <property type="match status" value="1"/>
</dbReference>
<feature type="coiled-coil region" evidence="3">
    <location>
        <begin position="30"/>
        <end position="107"/>
    </location>
</feature>
<comment type="similarity">
    <text evidence="1">Belongs to the prefoldin subunit beta family.</text>
</comment>
<evidence type="ECO:0000256" key="2">
    <source>
        <dbReference type="ARBA" id="ARBA00023186"/>
    </source>
</evidence>